<accession>A0A317L1C0</accession>
<proteinExistence type="predicted"/>
<dbReference type="OrthoDB" id="2678750at2"/>
<evidence type="ECO:0000313" key="1">
    <source>
        <dbReference type="EMBL" id="PWU68648.1"/>
    </source>
</evidence>
<sequence>MKWDKDDLKVYYKSKEYVDTVCIPLAPISYEKEEEAVKLSNQYQSLQLLSTELERNYVGRMMLSPLYTYKKDKNMEMEIKRMNQWIHDFQADFKHVFLLTFDVNWRKQEKDLDGQLIWLPGTSIEAQPTELTKKWIQEQISQISELIQSYWD</sequence>
<gene>
    <name evidence="1" type="ORF">DLJ74_09470</name>
</gene>
<dbReference type="EMBL" id="QGTD01000008">
    <property type="protein sequence ID" value="PWU68648.1"/>
    <property type="molecule type" value="Genomic_DNA"/>
</dbReference>
<dbReference type="Pfam" id="PF10673">
    <property type="entry name" value="DUF2487"/>
    <property type="match status" value="1"/>
</dbReference>
<keyword evidence="2" id="KW-1185">Reference proteome</keyword>
<name>A0A317L1C0_9BACI</name>
<organism evidence="1 2">
    <name type="scientific">Gracilibacillus dipsosauri</name>
    <dbReference type="NCBI Taxonomy" id="178340"/>
    <lineage>
        <taxon>Bacteria</taxon>
        <taxon>Bacillati</taxon>
        <taxon>Bacillota</taxon>
        <taxon>Bacilli</taxon>
        <taxon>Bacillales</taxon>
        <taxon>Bacillaceae</taxon>
        <taxon>Gracilibacillus</taxon>
    </lineage>
</organism>
<evidence type="ECO:0000313" key="2">
    <source>
        <dbReference type="Proteomes" id="UP000245624"/>
    </source>
</evidence>
<reference evidence="1 2" key="1">
    <citation type="submission" date="2018-05" db="EMBL/GenBank/DDBJ databases">
        <title>Genomic analysis of Gracilibacillus dipsosauri DD1 reveals novel features of a salt-tolerant amylase.</title>
        <authorList>
            <person name="Deutch C.E."/>
            <person name="Yang S."/>
        </authorList>
    </citation>
    <scope>NUCLEOTIDE SEQUENCE [LARGE SCALE GENOMIC DNA]</scope>
    <source>
        <strain evidence="1 2">DD1</strain>
    </source>
</reference>
<dbReference type="AlphaFoldDB" id="A0A317L1C0"/>
<dbReference type="InterPro" id="IPR019615">
    <property type="entry name" value="DUF2487"/>
</dbReference>
<dbReference type="RefSeq" id="WP_109984266.1">
    <property type="nucleotide sequence ID" value="NZ_QGTD01000008.1"/>
</dbReference>
<dbReference type="Proteomes" id="UP000245624">
    <property type="component" value="Unassembled WGS sequence"/>
</dbReference>
<protein>
    <submittedName>
        <fullName evidence="1">DUF2487 domain-containing protein</fullName>
    </submittedName>
</protein>
<comment type="caution">
    <text evidence="1">The sequence shown here is derived from an EMBL/GenBank/DDBJ whole genome shotgun (WGS) entry which is preliminary data.</text>
</comment>